<evidence type="ECO:0000256" key="10">
    <source>
        <dbReference type="SAM" id="Phobius"/>
    </source>
</evidence>
<keyword evidence="4 9" id="KW-0274">FAD</keyword>
<organism evidence="12 13">
    <name type="scientific">Chryseolinea lacunae</name>
    <dbReference type="NCBI Taxonomy" id="2801331"/>
    <lineage>
        <taxon>Bacteria</taxon>
        <taxon>Pseudomonadati</taxon>
        <taxon>Bacteroidota</taxon>
        <taxon>Cytophagia</taxon>
        <taxon>Cytophagales</taxon>
        <taxon>Fulvivirgaceae</taxon>
        <taxon>Chryseolinea</taxon>
    </lineage>
</organism>
<protein>
    <recommendedName>
        <fullName evidence="9">Kynurenine 3-monooxygenase</fullName>
        <ecNumber evidence="9">1.14.13.9</ecNumber>
    </recommendedName>
    <alternativeName>
        <fullName evidence="9">Kynurenine 3-hydroxylase</fullName>
    </alternativeName>
</protein>
<feature type="transmembrane region" description="Helical" evidence="10">
    <location>
        <begin position="6"/>
        <end position="24"/>
    </location>
</feature>
<evidence type="ECO:0000256" key="2">
    <source>
        <dbReference type="ARBA" id="ARBA00022630"/>
    </source>
</evidence>
<dbReference type="PANTHER" id="PTHR46028:SF2">
    <property type="entry name" value="KYNURENINE 3-MONOOXYGENASE"/>
    <property type="match status" value="1"/>
</dbReference>
<comment type="similarity">
    <text evidence="9">Belongs to the aromatic-ring hydroxylase family. KMO subfamily.</text>
</comment>
<comment type="function">
    <text evidence="9">Catalyzes the hydroxylation of L-kynurenine (L-Kyn) to form 3-hydroxy-L-kynurenine (L-3OHKyn). Required for synthesis of quinolinic acid.</text>
</comment>
<keyword evidence="2 9" id="KW-0285">Flavoprotein</keyword>
<comment type="catalytic activity">
    <reaction evidence="8 9">
        <text>L-kynurenine + NADPH + O2 + H(+) = 3-hydroxy-L-kynurenine + NADP(+) + H2O</text>
        <dbReference type="Rhea" id="RHEA:20545"/>
        <dbReference type="ChEBI" id="CHEBI:15377"/>
        <dbReference type="ChEBI" id="CHEBI:15378"/>
        <dbReference type="ChEBI" id="CHEBI:15379"/>
        <dbReference type="ChEBI" id="CHEBI:57783"/>
        <dbReference type="ChEBI" id="CHEBI:57959"/>
        <dbReference type="ChEBI" id="CHEBI:58125"/>
        <dbReference type="ChEBI" id="CHEBI:58349"/>
        <dbReference type="EC" id="1.14.13.9"/>
    </reaction>
</comment>
<reference evidence="12 13" key="1">
    <citation type="submission" date="2021-01" db="EMBL/GenBank/DDBJ databases">
        <title>Chryseolinea sp. Jin1 Genome sequencing and assembly.</title>
        <authorList>
            <person name="Kim I."/>
        </authorList>
    </citation>
    <scope>NUCLEOTIDE SEQUENCE [LARGE SCALE GENOMIC DNA]</scope>
    <source>
        <strain evidence="12 13">Jin1</strain>
    </source>
</reference>
<dbReference type="PRINTS" id="PR00420">
    <property type="entry name" value="RNGMNOXGNASE"/>
</dbReference>
<evidence type="ECO:0000256" key="1">
    <source>
        <dbReference type="ARBA" id="ARBA00001974"/>
    </source>
</evidence>
<gene>
    <name evidence="9" type="primary">kmo</name>
    <name evidence="12" type="ORF">JI741_19305</name>
</gene>
<keyword evidence="5 9" id="KW-0521">NADP</keyword>
<dbReference type="EC" id="1.14.13.9" evidence="9"/>
<evidence type="ECO:0000256" key="8">
    <source>
        <dbReference type="ARBA" id="ARBA00047818"/>
    </source>
</evidence>
<comment type="caution">
    <text evidence="12">The sequence shown here is derived from an EMBL/GenBank/DDBJ whole genome shotgun (WGS) entry which is preliminary data.</text>
</comment>
<accession>A0ABS1KVK6</accession>
<evidence type="ECO:0000313" key="12">
    <source>
        <dbReference type="EMBL" id="MBL0743389.1"/>
    </source>
</evidence>
<feature type="domain" description="FAD-binding" evidence="11">
    <location>
        <begin position="7"/>
        <end position="325"/>
    </location>
</feature>
<evidence type="ECO:0000313" key="13">
    <source>
        <dbReference type="Proteomes" id="UP000613030"/>
    </source>
</evidence>
<evidence type="ECO:0000256" key="5">
    <source>
        <dbReference type="ARBA" id="ARBA00022857"/>
    </source>
</evidence>
<evidence type="ECO:0000256" key="3">
    <source>
        <dbReference type="ARBA" id="ARBA00022642"/>
    </source>
</evidence>
<sequence length="446" mass="50053">MKTDKHIAIAGAGPVGSLLALYLAKRGYRVDVFERRPDLRAETLQAGRSINLALSTRGIRALDEVGLGDALRRVAIPMHGRVMHSVQGQISSLPYGKQGQFINSISRSGLNVVLINGAEAQGVNFHFNQRVAHVDLQKTTLTLQQNGGEKKLAFDAIIGADGAFSAVRAALQFTDRVDYSQDYIDHGYKELHIPAGPNGSFLLEKNALHIWPRESFMMIALPNPDGSFTCTLFFPFEGATSFASLKTNEDIVAFFKNTFPDAVALMPDLLHDYQTNPTSSLVTMKCYPWVKNKTLVIGDAAHAVVPFYGQGMNAGFEDCRVLNELLDTHHDDWDVVLPMFQSQRKQDTDAIAQLALDNFIEMRDLVADADFLLRKKIEARLHELYPEQWIPQYSMVTFHDTIRYSEAQALGRKQKRIMDDVMKLPHLATTWQSLDFQQLVRRMQEA</sequence>
<dbReference type="InterPro" id="IPR036188">
    <property type="entry name" value="FAD/NAD-bd_sf"/>
</dbReference>
<evidence type="ECO:0000256" key="6">
    <source>
        <dbReference type="ARBA" id="ARBA00023002"/>
    </source>
</evidence>
<comment type="pathway">
    <text evidence="9">Cofactor biosynthesis; NAD(+) biosynthesis; quinolinate from L-kynurenine: step 1/3.</text>
</comment>
<name>A0ABS1KVK6_9BACT</name>
<dbReference type="Gene3D" id="3.50.50.60">
    <property type="entry name" value="FAD/NAD(P)-binding domain"/>
    <property type="match status" value="1"/>
</dbReference>
<evidence type="ECO:0000256" key="4">
    <source>
        <dbReference type="ARBA" id="ARBA00022827"/>
    </source>
</evidence>
<dbReference type="GO" id="GO:0004497">
    <property type="term" value="F:monooxygenase activity"/>
    <property type="evidence" value="ECO:0007669"/>
    <property type="project" value="UniProtKB-KW"/>
</dbReference>
<keyword evidence="6 9" id="KW-0560">Oxidoreductase</keyword>
<dbReference type="SUPFAM" id="SSF51905">
    <property type="entry name" value="FAD/NAD(P)-binding domain"/>
    <property type="match status" value="1"/>
</dbReference>
<keyword evidence="7 9" id="KW-0503">Monooxygenase</keyword>
<keyword evidence="13" id="KW-1185">Reference proteome</keyword>
<dbReference type="InterPro" id="IPR002938">
    <property type="entry name" value="FAD-bd"/>
</dbReference>
<proteinExistence type="inferred from homology"/>
<keyword evidence="10" id="KW-0812">Transmembrane</keyword>
<dbReference type="PANTHER" id="PTHR46028">
    <property type="entry name" value="KYNURENINE 3-MONOOXYGENASE"/>
    <property type="match status" value="1"/>
</dbReference>
<dbReference type="HAMAP" id="MF_01971">
    <property type="entry name" value="Kynurenine_monooxygenase"/>
    <property type="match status" value="1"/>
</dbReference>
<dbReference type="Proteomes" id="UP000613030">
    <property type="component" value="Unassembled WGS sequence"/>
</dbReference>
<keyword evidence="10" id="KW-0472">Membrane</keyword>
<comment type="cofactor">
    <cofactor evidence="1 9">
        <name>FAD</name>
        <dbReference type="ChEBI" id="CHEBI:57692"/>
    </cofactor>
</comment>
<dbReference type="RefSeq" id="WP_202012693.1">
    <property type="nucleotide sequence ID" value="NZ_JAERRB010000006.1"/>
</dbReference>
<dbReference type="InterPro" id="IPR027545">
    <property type="entry name" value="Kynurenine_monooxygenase"/>
</dbReference>
<evidence type="ECO:0000256" key="7">
    <source>
        <dbReference type="ARBA" id="ARBA00023033"/>
    </source>
</evidence>
<dbReference type="EMBL" id="JAERRB010000006">
    <property type="protein sequence ID" value="MBL0743389.1"/>
    <property type="molecule type" value="Genomic_DNA"/>
</dbReference>
<keyword evidence="3 9" id="KW-0662">Pyridine nucleotide biosynthesis</keyword>
<evidence type="ECO:0000256" key="9">
    <source>
        <dbReference type="HAMAP-Rule" id="MF_01971"/>
    </source>
</evidence>
<dbReference type="Pfam" id="PF01494">
    <property type="entry name" value="FAD_binding_3"/>
    <property type="match status" value="1"/>
</dbReference>
<keyword evidence="10" id="KW-1133">Transmembrane helix</keyword>
<evidence type="ECO:0000259" key="11">
    <source>
        <dbReference type="Pfam" id="PF01494"/>
    </source>
</evidence>